<feature type="non-terminal residue" evidence="7">
    <location>
        <position position="161"/>
    </location>
</feature>
<evidence type="ECO:0000256" key="2">
    <source>
        <dbReference type="ARBA" id="ARBA00022475"/>
    </source>
</evidence>
<organism evidence="7">
    <name type="scientific">mine drainage metagenome</name>
    <dbReference type="NCBI Taxonomy" id="410659"/>
    <lineage>
        <taxon>unclassified sequences</taxon>
        <taxon>metagenomes</taxon>
        <taxon>ecological metagenomes</taxon>
    </lineage>
</organism>
<proteinExistence type="predicted"/>
<comment type="subcellular location">
    <subcellularLocation>
        <location evidence="1">Cell membrane</location>
        <topology evidence="1">Multi-pass membrane protein</topology>
    </subcellularLocation>
</comment>
<protein>
    <submittedName>
        <fullName evidence="7">ABC-2 type transporter</fullName>
    </submittedName>
</protein>
<keyword evidence="3" id="KW-0812">Transmembrane</keyword>
<dbReference type="InterPro" id="IPR013525">
    <property type="entry name" value="ABC2_TM"/>
</dbReference>
<comment type="caution">
    <text evidence="7">The sequence shown here is derived from an EMBL/GenBank/DDBJ whole genome shotgun (WGS) entry which is preliminary data.</text>
</comment>
<sequence length="161" mass="18011">MWRAVFALIIKELLAVLKDPKSRMVLIVPPLLQLIVFGYAATFELNRVPIAVYNQDHSQASRDLIARFTGSRIFTQVAALNSARQINPLIDSRKVDLVLAIDRRFTRDLLTHRPAPVQLIVDGRDSNTALIVLGYANSIITSFSLHWLHSHGEPPPPAVLD</sequence>
<feature type="domain" description="ABC-2 type transporter transmembrane" evidence="6">
    <location>
        <begin position="25"/>
        <end position="141"/>
    </location>
</feature>
<dbReference type="GO" id="GO:0140359">
    <property type="term" value="F:ABC-type transporter activity"/>
    <property type="evidence" value="ECO:0007669"/>
    <property type="project" value="InterPro"/>
</dbReference>
<dbReference type="AlphaFoldDB" id="T1A2G3"/>
<dbReference type="PANTHER" id="PTHR30294:SF44">
    <property type="entry name" value="MULTIDRUG ABC TRANSPORTER PERMEASE YBHR-RELATED"/>
    <property type="match status" value="1"/>
</dbReference>
<dbReference type="InterPro" id="IPR051449">
    <property type="entry name" value="ABC-2_transporter_component"/>
</dbReference>
<reference evidence="7" key="2">
    <citation type="journal article" date="2014" name="ISME J.">
        <title>Microbial stratification in low pH oxic and suboxic macroscopic growths along an acid mine drainage.</title>
        <authorList>
            <person name="Mendez-Garcia C."/>
            <person name="Mesa V."/>
            <person name="Sprenger R.R."/>
            <person name="Richter M."/>
            <person name="Diez M.S."/>
            <person name="Solano J."/>
            <person name="Bargiela R."/>
            <person name="Golyshina O.V."/>
            <person name="Manteca A."/>
            <person name="Ramos J.L."/>
            <person name="Gallego J.R."/>
            <person name="Llorente I."/>
            <person name="Martins Dos Santos V.A."/>
            <person name="Jensen O.N."/>
            <person name="Pelaez A.I."/>
            <person name="Sanchez J."/>
            <person name="Ferrer M."/>
        </authorList>
    </citation>
    <scope>NUCLEOTIDE SEQUENCE</scope>
</reference>
<evidence type="ECO:0000259" key="6">
    <source>
        <dbReference type="Pfam" id="PF12698"/>
    </source>
</evidence>
<gene>
    <name evidence="7" type="ORF">B2A_12293</name>
</gene>
<dbReference type="EMBL" id="AUZZ01008867">
    <property type="protein sequence ID" value="EQD36035.1"/>
    <property type="molecule type" value="Genomic_DNA"/>
</dbReference>
<evidence type="ECO:0000256" key="4">
    <source>
        <dbReference type="ARBA" id="ARBA00022989"/>
    </source>
</evidence>
<reference evidence="7" key="1">
    <citation type="submission" date="2013-08" db="EMBL/GenBank/DDBJ databases">
        <authorList>
            <person name="Mendez C."/>
            <person name="Richter M."/>
            <person name="Ferrer M."/>
            <person name="Sanchez J."/>
        </authorList>
    </citation>
    <scope>NUCLEOTIDE SEQUENCE</scope>
</reference>
<name>T1A2G3_9ZZZZ</name>
<keyword evidence="5" id="KW-0472">Membrane</keyword>
<dbReference type="GO" id="GO:0005886">
    <property type="term" value="C:plasma membrane"/>
    <property type="evidence" value="ECO:0007669"/>
    <property type="project" value="UniProtKB-SubCell"/>
</dbReference>
<dbReference type="PANTHER" id="PTHR30294">
    <property type="entry name" value="MEMBRANE COMPONENT OF ABC TRANSPORTER YHHJ-RELATED"/>
    <property type="match status" value="1"/>
</dbReference>
<evidence type="ECO:0000256" key="5">
    <source>
        <dbReference type="ARBA" id="ARBA00023136"/>
    </source>
</evidence>
<dbReference type="Gene3D" id="3.40.1710.10">
    <property type="entry name" value="abc type-2 transporter like domain"/>
    <property type="match status" value="1"/>
</dbReference>
<dbReference type="Pfam" id="PF12698">
    <property type="entry name" value="ABC2_membrane_3"/>
    <property type="match status" value="1"/>
</dbReference>
<keyword evidence="4" id="KW-1133">Transmembrane helix</keyword>
<keyword evidence="2" id="KW-1003">Cell membrane</keyword>
<evidence type="ECO:0000256" key="1">
    <source>
        <dbReference type="ARBA" id="ARBA00004651"/>
    </source>
</evidence>
<evidence type="ECO:0000256" key="3">
    <source>
        <dbReference type="ARBA" id="ARBA00022692"/>
    </source>
</evidence>
<accession>T1A2G3</accession>
<evidence type="ECO:0000313" key="7">
    <source>
        <dbReference type="EMBL" id="EQD36035.1"/>
    </source>
</evidence>